<sequence length="145" mass="16794">MYLILKVLIFSFIVFRGGSDSEELVDELNLFRYDDLNKLLLGDYASNKKAEEPSQISSKFKTLDTDNGFPDGQNLIRDAASQLDKPFFIGYSDLILFVISANRPLTESEVTFLRYVQQWKKRVVFVLNKSDLYQNAEEVEIIFFN</sequence>
<dbReference type="AlphaFoldDB" id="A0AAD2E8D6"/>
<dbReference type="PANTHER" id="PTHR43681">
    <property type="entry name" value="TRANSMEMBRANE GTPASE FZO"/>
    <property type="match status" value="1"/>
</dbReference>
<dbReference type="PANTHER" id="PTHR43681:SF1">
    <property type="entry name" value="SARCALUMENIN"/>
    <property type="match status" value="1"/>
</dbReference>
<accession>A0AAD2E8D6</accession>
<dbReference type="SUPFAM" id="SSF52540">
    <property type="entry name" value="P-loop containing nucleoside triphosphate hydrolases"/>
    <property type="match status" value="1"/>
</dbReference>
<dbReference type="InterPro" id="IPR027417">
    <property type="entry name" value="P-loop_NTPase"/>
</dbReference>
<gene>
    <name evidence="2" type="ORF">FPE_LOCUS28594</name>
</gene>
<evidence type="ECO:0000313" key="3">
    <source>
        <dbReference type="Proteomes" id="UP000834106"/>
    </source>
</evidence>
<name>A0AAD2E8D6_9LAMI</name>
<reference evidence="2" key="1">
    <citation type="submission" date="2023-05" db="EMBL/GenBank/DDBJ databases">
        <authorList>
            <person name="Huff M."/>
        </authorList>
    </citation>
    <scope>NUCLEOTIDE SEQUENCE</scope>
</reference>
<dbReference type="Proteomes" id="UP000834106">
    <property type="component" value="Chromosome 18"/>
</dbReference>
<dbReference type="EMBL" id="OU503053">
    <property type="protein sequence ID" value="CAI9781164.1"/>
    <property type="molecule type" value="Genomic_DNA"/>
</dbReference>
<feature type="chain" id="PRO_5042096404" evidence="1">
    <location>
        <begin position="20"/>
        <end position="145"/>
    </location>
</feature>
<evidence type="ECO:0000313" key="2">
    <source>
        <dbReference type="EMBL" id="CAI9781164.1"/>
    </source>
</evidence>
<protein>
    <submittedName>
        <fullName evidence="2">Uncharacterized protein</fullName>
    </submittedName>
</protein>
<dbReference type="GO" id="GO:0031969">
    <property type="term" value="C:chloroplast membrane"/>
    <property type="evidence" value="ECO:0007669"/>
    <property type="project" value="TreeGrafter"/>
</dbReference>
<keyword evidence="3" id="KW-1185">Reference proteome</keyword>
<dbReference type="GO" id="GO:0010027">
    <property type="term" value="P:thylakoid membrane organization"/>
    <property type="evidence" value="ECO:0007669"/>
    <property type="project" value="TreeGrafter"/>
</dbReference>
<dbReference type="InterPro" id="IPR051943">
    <property type="entry name" value="TRAFAC_Dynamin-like_GTPase"/>
</dbReference>
<organism evidence="2 3">
    <name type="scientific">Fraxinus pennsylvanica</name>
    <dbReference type="NCBI Taxonomy" id="56036"/>
    <lineage>
        <taxon>Eukaryota</taxon>
        <taxon>Viridiplantae</taxon>
        <taxon>Streptophyta</taxon>
        <taxon>Embryophyta</taxon>
        <taxon>Tracheophyta</taxon>
        <taxon>Spermatophyta</taxon>
        <taxon>Magnoliopsida</taxon>
        <taxon>eudicotyledons</taxon>
        <taxon>Gunneridae</taxon>
        <taxon>Pentapetalae</taxon>
        <taxon>asterids</taxon>
        <taxon>lamiids</taxon>
        <taxon>Lamiales</taxon>
        <taxon>Oleaceae</taxon>
        <taxon>Oleeae</taxon>
        <taxon>Fraxinus</taxon>
    </lineage>
</organism>
<evidence type="ECO:0000256" key="1">
    <source>
        <dbReference type="SAM" id="SignalP"/>
    </source>
</evidence>
<feature type="signal peptide" evidence="1">
    <location>
        <begin position="1"/>
        <end position="19"/>
    </location>
</feature>
<proteinExistence type="predicted"/>
<dbReference type="Gene3D" id="3.40.50.300">
    <property type="entry name" value="P-loop containing nucleotide triphosphate hydrolases"/>
    <property type="match status" value="1"/>
</dbReference>
<keyword evidence="1" id="KW-0732">Signal</keyword>